<dbReference type="PANTHER" id="PTHR46558">
    <property type="entry name" value="TRACRIPTIONAL REGULATORY PROTEIN-RELATED-RELATED"/>
    <property type="match status" value="1"/>
</dbReference>
<proteinExistence type="predicted"/>
<dbReference type="PROSITE" id="PS50943">
    <property type="entry name" value="HTH_CROC1"/>
    <property type="match status" value="1"/>
</dbReference>
<dbReference type="InterPro" id="IPR001387">
    <property type="entry name" value="Cro/C1-type_HTH"/>
</dbReference>
<dbReference type="PANTHER" id="PTHR46558:SF13">
    <property type="entry name" value="HTH-TYPE TRANSCRIPTIONAL REGULATOR IMMR"/>
    <property type="match status" value="1"/>
</dbReference>
<evidence type="ECO:0000259" key="2">
    <source>
        <dbReference type="PROSITE" id="PS50943"/>
    </source>
</evidence>
<dbReference type="SMART" id="SM00530">
    <property type="entry name" value="HTH_XRE"/>
    <property type="match status" value="1"/>
</dbReference>
<dbReference type="GO" id="GO:0003677">
    <property type="term" value="F:DNA binding"/>
    <property type="evidence" value="ECO:0007669"/>
    <property type="project" value="UniProtKB-KW"/>
</dbReference>
<keyword evidence="1" id="KW-0238">DNA-binding</keyword>
<accession>A0A9D1Z8N2</accession>
<dbReference type="InterPro" id="IPR010982">
    <property type="entry name" value="Lambda_DNA-bd_dom_sf"/>
</dbReference>
<reference evidence="3" key="2">
    <citation type="submission" date="2021-04" db="EMBL/GenBank/DDBJ databases">
        <authorList>
            <person name="Gilroy R."/>
        </authorList>
    </citation>
    <scope>NUCLEOTIDE SEQUENCE</scope>
    <source>
        <strain evidence="3">CHK199-9574</strain>
    </source>
</reference>
<dbReference type="Proteomes" id="UP000824135">
    <property type="component" value="Unassembled WGS sequence"/>
</dbReference>
<dbReference type="EMBL" id="DXCO01000027">
    <property type="protein sequence ID" value="HIY78072.1"/>
    <property type="molecule type" value="Genomic_DNA"/>
</dbReference>
<feature type="domain" description="HTH cro/C1-type" evidence="2">
    <location>
        <begin position="6"/>
        <end position="58"/>
    </location>
</feature>
<dbReference type="AlphaFoldDB" id="A0A9D1Z8N2"/>
<dbReference type="Gene3D" id="1.10.260.40">
    <property type="entry name" value="lambda repressor-like DNA-binding domains"/>
    <property type="match status" value="1"/>
</dbReference>
<comment type="caution">
    <text evidence="3">The sequence shown here is derived from an EMBL/GenBank/DDBJ whole genome shotgun (WGS) entry which is preliminary data.</text>
</comment>
<dbReference type="SUPFAM" id="SSF47413">
    <property type="entry name" value="lambda repressor-like DNA-binding domains"/>
    <property type="match status" value="1"/>
</dbReference>
<sequence length="107" mass="12305">MIRLFELRSGKKLSQRNVASQLNITQATYHNWETGITQPSLEQLIALSKLFGVSVDYMIGNSDDFGIIKTQQSLLPEQENLLNKFELLKPENKHALLSYLNYLLEHN</sequence>
<name>A0A9D1Z8N2_9FIRM</name>
<organism evidence="3 4">
    <name type="scientific">Candidatus Borkfalkia excrementavium</name>
    <dbReference type="NCBI Taxonomy" id="2838505"/>
    <lineage>
        <taxon>Bacteria</taxon>
        <taxon>Bacillati</taxon>
        <taxon>Bacillota</taxon>
        <taxon>Clostridia</taxon>
        <taxon>Christensenellales</taxon>
        <taxon>Christensenellaceae</taxon>
        <taxon>Candidatus Borkfalkia</taxon>
    </lineage>
</organism>
<gene>
    <name evidence="3" type="ORF">H9728_03420</name>
</gene>
<protein>
    <submittedName>
        <fullName evidence="3">Helix-turn-helix transcriptional regulator</fullName>
    </submittedName>
</protein>
<evidence type="ECO:0000313" key="4">
    <source>
        <dbReference type="Proteomes" id="UP000824135"/>
    </source>
</evidence>
<dbReference type="Pfam" id="PF01381">
    <property type="entry name" value="HTH_3"/>
    <property type="match status" value="1"/>
</dbReference>
<evidence type="ECO:0000313" key="3">
    <source>
        <dbReference type="EMBL" id="HIY78072.1"/>
    </source>
</evidence>
<evidence type="ECO:0000256" key="1">
    <source>
        <dbReference type="ARBA" id="ARBA00023125"/>
    </source>
</evidence>
<dbReference type="CDD" id="cd00093">
    <property type="entry name" value="HTH_XRE"/>
    <property type="match status" value="1"/>
</dbReference>
<reference evidence="3" key="1">
    <citation type="journal article" date="2021" name="PeerJ">
        <title>Extensive microbial diversity within the chicken gut microbiome revealed by metagenomics and culture.</title>
        <authorList>
            <person name="Gilroy R."/>
            <person name="Ravi A."/>
            <person name="Getino M."/>
            <person name="Pursley I."/>
            <person name="Horton D.L."/>
            <person name="Alikhan N.F."/>
            <person name="Baker D."/>
            <person name="Gharbi K."/>
            <person name="Hall N."/>
            <person name="Watson M."/>
            <person name="Adriaenssens E.M."/>
            <person name="Foster-Nyarko E."/>
            <person name="Jarju S."/>
            <person name="Secka A."/>
            <person name="Antonio M."/>
            <person name="Oren A."/>
            <person name="Chaudhuri R.R."/>
            <person name="La Ragione R."/>
            <person name="Hildebrand F."/>
            <person name="Pallen M.J."/>
        </authorList>
    </citation>
    <scope>NUCLEOTIDE SEQUENCE</scope>
    <source>
        <strain evidence="3">CHK199-9574</strain>
    </source>
</reference>